<dbReference type="GO" id="GO:0045127">
    <property type="term" value="F:N-acetylglucosamine kinase activity"/>
    <property type="evidence" value="ECO:0007669"/>
    <property type="project" value="InterPro"/>
</dbReference>
<dbReference type="OrthoDB" id="63487at2"/>
<dbReference type="PANTHER" id="PTHR12862">
    <property type="entry name" value="BADF TYPE ATPASE DOMAIN-CONTAINING PROTEIN"/>
    <property type="match status" value="1"/>
</dbReference>
<name>A0A1U9KP04_9PROT</name>
<dbReference type="InterPro" id="IPR043129">
    <property type="entry name" value="ATPase_NBD"/>
</dbReference>
<proteinExistence type="predicted"/>
<sequence>MISSWHRAVLAVDGGGTKTLLVVARMDGTIAEVRRAAGTNPFDGPSWRPVLTELLTNLLDGIEAAGLGLPGYGEDAEHTAAQDALVHTMLAAPTSVMNDVEMACRGAFAGQPGILLLSGTGSMAWRVGADGAQARVGGWGALFGDEGSACWIGREMLTVLSQAIDGRAPIPPQDVRALLSLIDARDTADPMSALLCWYARLTSPRAEVAALAKGVDGLAAQGCTTAKRILDAAADQLAMHLRVLRCDGATSWSYGGSVLSSQHILARLSDEFGAPAMPLLPPVGGGLLRAATLAGWAVDAQWIARLSAALHAENIS</sequence>
<accession>A0A1U9KP04</accession>
<organism evidence="1 2">
    <name type="scientific">Neoasaia chiangmaiensis</name>
    <dbReference type="NCBI Taxonomy" id="320497"/>
    <lineage>
        <taxon>Bacteria</taxon>
        <taxon>Pseudomonadati</taxon>
        <taxon>Pseudomonadota</taxon>
        <taxon>Alphaproteobacteria</taxon>
        <taxon>Acetobacterales</taxon>
        <taxon>Acetobacteraceae</taxon>
        <taxon>Neoasaia</taxon>
    </lineage>
</organism>
<dbReference type="InterPro" id="IPR039758">
    <property type="entry name" value="NAGK-like"/>
</dbReference>
<dbReference type="STRING" id="320497.A0U93_05780"/>
<dbReference type="Pfam" id="PF01869">
    <property type="entry name" value="BcrAD_BadFG"/>
    <property type="match status" value="1"/>
</dbReference>
<dbReference type="PANTHER" id="PTHR12862:SF0">
    <property type="entry name" value="N-ACETYL-D-GLUCOSAMINE KINASE"/>
    <property type="match status" value="1"/>
</dbReference>
<dbReference type="AlphaFoldDB" id="A0A1U9KP04"/>
<dbReference type="Proteomes" id="UP000188604">
    <property type="component" value="Chromosome"/>
</dbReference>
<dbReference type="RefSeq" id="WP_077806514.1">
    <property type="nucleotide sequence ID" value="NZ_BJXS01000002.1"/>
</dbReference>
<dbReference type="EMBL" id="CP014691">
    <property type="protein sequence ID" value="AQS87527.1"/>
    <property type="molecule type" value="Genomic_DNA"/>
</dbReference>
<dbReference type="Gene3D" id="3.30.420.40">
    <property type="match status" value="2"/>
</dbReference>
<keyword evidence="2" id="KW-1185">Reference proteome</keyword>
<protein>
    <submittedName>
        <fullName evidence="1">Uncharacterized protein</fullName>
    </submittedName>
</protein>
<evidence type="ECO:0000313" key="1">
    <source>
        <dbReference type="EMBL" id="AQS87527.1"/>
    </source>
</evidence>
<dbReference type="SUPFAM" id="SSF53067">
    <property type="entry name" value="Actin-like ATPase domain"/>
    <property type="match status" value="2"/>
</dbReference>
<dbReference type="KEGG" id="nch:A0U93_05780"/>
<reference evidence="1 2" key="1">
    <citation type="submission" date="2016-03" db="EMBL/GenBank/DDBJ databases">
        <title>Acetic acid bacteria sequencing.</title>
        <authorList>
            <person name="Brandt J."/>
            <person name="Jakob F."/>
            <person name="Vogel R.F."/>
        </authorList>
    </citation>
    <scope>NUCLEOTIDE SEQUENCE [LARGE SCALE GENOMIC DNA]</scope>
    <source>
        <strain evidence="1 2">NBRC 101099</strain>
    </source>
</reference>
<dbReference type="CDD" id="cd24007">
    <property type="entry name" value="ASKHA_NBD_eukNAGK-like"/>
    <property type="match status" value="1"/>
</dbReference>
<gene>
    <name evidence="1" type="ORF">A0U93_05780</name>
</gene>
<dbReference type="InterPro" id="IPR002731">
    <property type="entry name" value="ATPase_BadF"/>
</dbReference>
<evidence type="ECO:0000313" key="2">
    <source>
        <dbReference type="Proteomes" id="UP000188604"/>
    </source>
</evidence>